<dbReference type="FunCoup" id="A0A1X2HGW7">
    <property type="interactions" value="24"/>
</dbReference>
<sequence length="791" mass="86831">MTADSTPELSHNPYLDAFMTERPRDGVEQVQGQLRKALKLNEEIAEYFRERAHAEDLYAKSLAKISKKYFVSDKSALGQFLPIWEMLHKELNEVYTIHAVMSLKITEDVERPLRAAIPNDPDYNTIKNSDAHMQRITRDYDDRLARTAKHKKNPQKAGSKLAEATKAFEDTKAQWRQAGPDYIQKHQHVEEHRWQSLQSIIQNFEVLQNDQMLKRIEVANNVLTAASNFSVPEAIEAFCAAHPNKTPLAGSTVSSMPTQETARSILSLESSGTPDEPVPTPSVSDQPSQTRSKKSGKERKFLSTFVSIRRKTRSGDPGYVNADLAPPVMHHQDQLSNHSFVIDSTSVTSNDATSDMGHETPSLAPNSPVSLEPPSIHYAPSITGSLASSNNAAPSSPAPPKVQVDSEGYTIPPEDRTAWPSEAGVSLHDDESDNGSVLSAQQRIKVDIRTEAKEEDATQSAVALTRVSSLLKEKGAAGPTKRRGRREMRSTRLLDPVQESGSAHSADAPALTAPTAATSLASPLSSPIPAPRALATHASEAASPFEDVAEAGARIQVQIVETVHAQLREGEAVRSAVWGEVKITYNGPAELSSPVCFRLDHVASIERVTPNSSYVAVLEDNVYALQTSMFHLAAGSPVACIKYQAKVEAYDQVVPIWVQPMWKCEEKQSRLLVKYHKTAVPLAEAVHGVFFMTSAGGNVQQVQSSPPGQWMVDQQRMVWPIGEVTQDTMTLRAQFSTLQAGTPQPLAIRFEAKDTLVSRLQLVPHSQNLEVESTEKSVRSGKFMAEVKTVE</sequence>
<evidence type="ECO:0000256" key="1">
    <source>
        <dbReference type="ARBA" id="ARBA00022583"/>
    </source>
</evidence>
<gene>
    <name evidence="4" type="ORF">BCR43DRAFT_514485</name>
</gene>
<dbReference type="Gene3D" id="1.20.1270.60">
    <property type="entry name" value="Arfaptin homology (AH) domain/BAR domain"/>
    <property type="match status" value="1"/>
</dbReference>
<name>A0A1X2HGW7_SYNRA</name>
<evidence type="ECO:0000313" key="5">
    <source>
        <dbReference type="Proteomes" id="UP000242180"/>
    </source>
</evidence>
<dbReference type="InterPro" id="IPR028565">
    <property type="entry name" value="MHD"/>
</dbReference>
<dbReference type="Proteomes" id="UP000242180">
    <property type="component" value="Unassembled WGS sequence"/>
</dbReference>
<dbReference type="InParanoid" id="A0A1X2HGW7"/>
<proteinExistence type="predicted"/>
<feature type="compositionally biased region" description="Polar residues" evidence="2">
    <location>
        <begin position="281"/>
        <end position="290"/>
    </location>
</feature>
<dbReference type="OrthoDB" id="27823at2759"/>
<dbReference type="PROSITE" id="PS51072">
    <property type="entry name" value="MHD"/>
    <property type="match status" value="1"/>
</dbReference>
<dbReference type="GO" id="GO:0032185">
    <property type="term" value="P:septin cytoskeleton organization"/>
    <property type="evidence" value="ECO:0007669"/>
    <property type="project" value="TreeGrafter"/>
</dbReference>
<protein>
    <submittedName>
        <fullName evidence="4">Muniscin C-terminal mu homology domain-domain-containing protein</fullName>
    </submittedName>
</protein>
<feature type="domain" description="MHD" evidence="3">
    <location>
        <begin position="552"/>
        <end position="791"/>
    </location>
</feature>
<dbReference type="SUPFAM" id="SSF103657">
    <property type="entry name" value="BAR/IMD domain-like"/>
    <property type="match status" value="1"/>
</dbReference>
<accession>A0A1X2HGW7</accession>
<dbReference type="PANTHER" id="PTHR23065">
    <property type="entry name" value="PROLINE-SERINE-THREONINE PHOSPHATASE INTERACTING PROTEIN 1"/>
    <property type="match status" value="1"/>
</dbReference>
<feature type="region of interest" description="Disordered" evidence="2">
    <location>
        <begin position="269"/>
        <end position="320"/>
    </location>
</feature>
<evidence type="ECO:0000259" key="3">
    <source>
        <dbReference type="PROSITE" id="PS51072"/>
    </source>
</evidence>
<dbReference type="InterPro" id="IPR001060">
    <property type="entry name" value="FCH_dom"/>
</dbReference>
<evidence type="ECO:0000256" key="2">
    <source>
        <dbReference type="SAM" id="MobiDB-lite"/>
    </source>
</evidence>
<dbReference type="SMART" id="SM00055">
    <property type="entry name" value="FCH"/>
    <property type="match status" value="1"/>
</dbReference>
<dbReference type="STRING" id="13706.A0A1X2HGW7"/>
<dbReference type="InterPro" id="IPR027267">
    <property type="entry name" value="AH/BAR_dom_sf"/>
</dbReference>
<dbReference type="Pfam" id="PF00611">
    <property type="entry name" value="FCH"/>
    <property type="match status" value="1"/>
</dbReference>
<dbReference type="AlphaFoldDB" id="A0A1X2HGW7"/>
<dbReference type="EMBL" id="MCGN01000004">
    <property type="protein sequence ID" value="ORY98160.1"/>
    <property type="molecule type" value="Genomic_DNA"/>
</dbReference>
<dbReference type="OMA" id="FQTHEVD"/>
<dbReference type="GO" id="GO:0005886">
    <property type="term" value="C:plasma membrane"/>
    <property type="evidence" value="ECO:0007669"/>
    <property type="project" value="TreeGrafter"/>
</dbReference>
<dbReference type="GO" id="GO:0032153">
    <property type="term" value="C:cell division site"/>
    <property type="evidence" value="ECO:0007669"/>
    <property type="project" value="TreeGrafter"/>
</dbReference>
<feature type="region of interest" description="Disordered" evidence="2">
    <location>
        <begin position="346"/>
        <end position="439"/>
    </location>
</feature>
<dbReference type="Pfam" id="PF10291">
    <property type="entry name" value="muHD"/>
    <property type="match status" value="1"/>
</dbReference>
<evidence type="ECO:0000313" key="4">
    <source>
        <dbReference type="EMBL" id="ORY98160.1"/>
    </source>
</evidence>
<dbReference type="PANTHER" id="PTHR23065:SF54">
    <property type="entry name" value="SUPPRESSOR OF YEAST PROFILIN DELETION"/>
    <property type="match status" value="1"/>
</dbReference>
<feature type="region of interest" description="Disordered" evidence="2">
    <location>
        <begin position="472"/>
        <end position="509"/>
    </location>
</feature>
<dbReference type="GO" id="GO:0030139">
    <property type="term" value="C:endocytic vesicle"/>
    <property type="evidence" value="ECO:0007669"/>
    <property type="project" value="TreeGrafter"/>
</dbReference>
<keyword evidence="5" id="KW-1185">Reference proteome</keyword>
<organism evidence="4 5">
    <name type="scientific">Syncephalastrum racemosum</name>
    <name type="common">Filamentous fungus</name>
    <dbReference type="NCBI Taxonomy" id="13706"/>
    <lineage>
        <taxon>Eukaryota</taxon>
        <taxon>Fungi</taxon>
        <taxon>Fungi incertae sedis</taxon>
        <taxon>Mucoromycota</taxon>
        <taxon>Mucoromycotina</taxon>
        <taxon>Mucoromycetes</taxon>
        <taxon>Mucorales</taxon>
        <taxon>Syncephalastraceae</taxon>
        <taxon>Syncephalastrum</taxon>
    </lineage>
</organism>
<comment type="caution">
    <text evidence="4">The sequence shown here is derived from an EMBL/GenBank/DDBJ whole genome shotgun (WGS) entry which is preliminary data.</text>
</comment>
<keyword evidence="1" id="KW-0254">Endocytosis</keyword>
<reference evidence="4 5" key="1">
    <citation type="submission" date="2016-07" db="EMBL/GenBank/DDBJ databases">
        <title>Pervasive Adenine N6-methylation of Active Genes in Fungi.</title>
        <authorList>
            <consortium name="DOE Joint Genome Institute"/>
            <person name="Mondo S.J."/>
            <person name="Dannebaum R.O."/>
            <person name="Kuo R.C."/>
            <person name="Labutti K."/>
            <person name="Haridas S."/>
            <person name="Kuo A."/>
            <person name="Salamov A."/>
            <person name="Ahrendt S.R."/>
            <person name="Lipzen A."/>
            <person name="Sullivan W."/>
            <person name="Andreopoulos W.B."/>
            <person name="Clum A."/>
            <person name="Lindquist E."/>
            <person name="Daum C."/>
            <person name="Ramamoorthy G.K."/>
            <person name="Gryganskyi A."/>
            <person name="Culley D."/>
            <person name="Magnuson J.K."/>
            <person name="James T.Y."/>
            <person name="O'Malley M.A."/>
            <person name="Stajich J.E."/>
            <person name="Spatafora J.W."/>
            <person name="Visel A."/>
            <person name="Grigoriev I.V."/>
        </authorList>
    </citation>
    <scope>NUCLEOTIDE SEQUENCE [LARGE SCALE GENOMIC DNA]</scope>
    <source>
        <strain evidence="4 5">NRRL 2496</strain>
    </source>
</reference>
<dbReference type="GO" id="GO:0006897">
    <property type="term" value="P:endocytosis"/>
    <property type="evidence" value="ECO:0007669"/>
    <property type="project" value="UniProtKB-KW"/>
</dbReference>
<dbReference type="InterPro" id="IPR018808">
    <property type="entry name" value="Muniscin_C"/>
</dbReference>